<proteinExistence type="predicted"/>
<organism evidence="2 3">
    <name type="scientific">Actinomyces urogenitalis DSM 15434</name>
    <dbReference type="NCBI Taxonomy" id="525246"/>
    <lineage>
        <taxon>Bacteria</taxon>
        <taxon>Bacillati</taxon>
        <taxon>Actinomycetota</taxon>
        <taxon>Actinomycetes</taxon>
        <taxon>Actinomycetales</taxon>
        <taxon>Actinomycetaceae</taxon>
        <taxon>Actinomyces</taxon>
    </lineage>
</organism>
<dbReference type="RefSeq" id="WP_006547934.1">
    <property type="nucleotide sequence ID" value="NZ_DS999574.1"/>
</dbReference>
<reference evidence="2 3" key="1">
    <citation type="submission" date="2009-01" db="EMBL/GenBank/DDBJ databases">
        <authorList>
            <person name="Qin X."/>
            <person name="Bachman B."/>
            <person name="Battles P."/>
            <person name="Bell A."/>
            <person name="Bess C."/>
            <person name="Bickham C."/>
            <person name="Chaboub L."/>
            <person name="Chen D."/>
            <person name="Coyle M."/>
            <person name="Deiros D.R."/>
            <person name="Dinh H."/>
            <person name="Forbes L."/>
            <person name="Fowler G."/>
            <person name="Francisco L."/>
            <person name="Fu Q."/>
            <person name="Gubbala S."/>
            <person name="Hale W."/>
            <person name="Han Y."/>
            <person name="Hemphill L."/>
            <person name="Highlander S.K."/>
            <person name="Hirani K."/>
            <person name="Hogues M."/>
            <person name="Jackson L."/>
            <person name="Jakkamsetti A."/>
            <person name="Javaid M."/>
            <person name="Jiang H."/>
            <person name="Korchina V."/>
            <person name="Kovar C."/>
            <person name="Lara F."/>
            <person name="Lee S."/>
            <person name="Mata R."/>
            <person name="Mathew T."/>
            <person name="Moen C."/>
            <person name="Morales K."/>
            <person name="Munidasa M."/>
            <person name="Nazareth L."/>
            <person name="Ngo R."/>
            <person name="Nguyen L."/>
            <person name="Okwuonu G."/>
            <person name="Ongeri F."/>
            <person name="Patil S."/>
            <person name="Petrosino J."/>
            <person name="Pham C."/>
            <person name="Pham P."/>
            <person name="Pu L.-L."/>
            <person name="Puazo M."/>
            <person name="Raj R."/>
            <person name="Reid J."/>
            <person name="Rouhana J."/>
            <person name="Saada N."/>
            <person name="Shang Y."/>
            <person name="Simmons D."/>
            <person name="Thornton R."/>
            <person name="Warren J."/>
            <person name="Weissenberger G."/>
            <person name="Zhang J."/>
            <person name="Zhang L."/>
            <person name="Zhou C."/>
            <person name="Zhu D."/>
            <person name="Muzny D."/>
            <person name="Worley K."/>
            <person name="Gibbs R."/>
        </authorList>
    </citation>
    <scope>NUCLEOTIDE SEQUENCE [LARGE SCALE GENOMIC DNA]</scope>
    <source>
        <strain evidence="2 3">DSM 15434</strain>
    </source>
</reference>
<dbReference type="Proteomes" id="UP000004778">
    <property type="component" value="Unassembled WGS sequence"/>
</dbReference>
<evidence type="ECO:0000313" key="3">
    <source>
        <dbReference type="Proteomes" id="UP000004778"/>
    </source>
</evidence>
<feature type="compositionally biased region" description="Basic residues" evidence="1">
    <location>
        <begin position="1"/>
        <end position="18"/>
    </location>
</feature>
<keyword evidence="3" id="KW-1185">Reference proteome</keyword>
<dbReference type="AlphaFoldDB" id="C0W523"/>
<dbReference type="EMBL" id="ACFH01000061">
    <property type="protein sequence ID" value="EEH66180.1"/>
    <property type="molecule type" value="Genomic_DNA"/>
</dbReference>
<sequence>MTHRHGAGRTRKTRRSTRHPMADPGYLRRYWDLQGPALARYRRAFNTYQDKIKEEA</sequence>
<accession>C0W523</accession>
<dbReference type="HOGENOM" id="CLU_3003705_0_0_11"/>
<name>C0W523_9ACTO</name>
<comment type="caution">
    <text evidence="2">The sequence shown here is derived from an EMBL/GenBank/DDBJ whole genome shotgun (WGS) entry which is preliminary data.</text>
</comment>
<protein>
    <submittedName>
        <fullName evidence="2">Uncharacterized protein</fullName>
    </submittedName>
</protein>
<feature type="region of interest" description="Disordered" evidence="1">
    <location>
        <begin position="1"/>
        <end position="22"/>
    </location>
</feature>
<evidence type="ECO:0000313" key="2">
    <source>
        <dbReference type="EMBL" id="EEH66180.1"/>
    </source>
</evidence>
<gene>
    <name evidence="2" type="ORF">HMPREF0058_0967</name>
</gene>
<evidence type="ECO:0000256" key="1">
    <source>
        <dbReference type="SAM" id="MobiDB-lite"/>
    </source>
</evidence>